<feature type="compositionally biased region" description="Basic residues" evidence="1">
    <location>
        <begin position="56"/>
        <end position="70"/>
    </location>
</feature>
<feature type="region of interest" description="Disordered" evidence="1">
    <location>
        <begin position="36"/>
        <end position="85"/>
    </location>
</feature>
<gene>
    <name evidence="2" type="ORF">N658DRAFT_357152</name>
</gene>
<reference evidence="2" key="1">
    <citation type="journal article" date="2023" name="Mol. Phylogenet. Evol.">
        <title>Genome-scale phylogeny and comparative genomics of the fungal order Sordariales.</title>
        <authorList>
            <person name="Hensen N."/>
            <person name="Bonometti L."/>
            <person name="Westerberg I."/>
            <person name="Brannstrom I.O."/>
            <person name="Guillou S."/>
            <person name="Cros-Aarteil S."/>
            <person name="Calhoun S."/>
            <person name="Haridas S."/>
            <person name="Kuo A."/>
            <person name="Mondo S."/>
            <person name="Pangilinan J."/>
            <person name="Riley R."/>
            <person name="LaButti K."/>
            <person name="Andreopoulos B."/>
            <person name="Lipzen A."/>
            <person name="Chen C."/>
            <person name="Yan M."/>
            <person name="Daum C."/>
            <person name="Ng V."/>
            <person name="Clum A."/>
            <person name="Steindorff A."/>
            <person name="Ohm R.A."/>
            <person name="Martin F."/>
            <person name="Silar P."/>
            <person name="Natvig D.O."/>
            <person name="Lalanne C."/>
            <person name="Gautier V."/>
            <person name="Ament-Velasquez S.L."/>
            <person name="Kruys A."/>
            <person name="Hutchinson M.I."/>
            <person name="Powell A.J."/>
            <person name="Barry K."/>
            <person name="Miller A.N."/>
            <person name="Grigoriev I.V."/>
            <person name="Debuchy R."/>
            <person name="Gladieux P."/>
            <person name="Hiltunen Thoren M."/>
            <person name="Johannesson H."/>
        </authorList>
    </citation>
    <scope>NUCLEOTIDE SEQUENCE</scope>
    <source>
        <strain evidence="2">CBS 757.83</strain>
    </source>
</reference>
<evidence type="ECO:0000313" key="2">
    <source>
        <dbReference type="EMBL" id="KAK4102256.1"/>
    </source>
</evidence>
<evidence type="ECO:0000313" key="3">
    <source>
        <dbReference type="Proteomes" id="UP001305647"/>
    </source>
</evidence>
<keyword evidence="3" id="KW-1185">Reference proteome</keyword>
<comment type="caution">
    <text evidence="2">The sequence shown here is derived from an EMBL/GenBank/DDBJ whole genome shotgun (WGS) entry which is preliminary data.</text>
</comment>
<protein>
    <submittedName>
        <fullName evidence="2">Uncharacterized protein</fullName>
    </submittedName>
</protein>
<name>A0AAN6Q779_9PEZI</name>
<dbReference type="Proteomes" id="UP001305647">
    <property type="component" value="Unassembled WGS sequence"/>
</dbReference>
<dbReference type="AlphaFoldDB" id="A0AAN6Q779"/>
<reference evidence="2" key="2">
    <citation type="submission" date="2023-05" db="EMBL/GenBank/DDBJ databases">
        <authorList>
            <consortium name="Lawrence Berkeley National Laboratory"/>
            <person name="Steindorff A."/>
            <person name="Hensen N."/>
            <person name="Bonometti L."/>
            <person name="Westerberg I."/>
            <person name="Brannstrom I.O."/>
            <person name="Guillou S."/>
            <person name="Cros-Aarteil S."/>
            <person name="Calhoun S."/>
            <person name="Haridas S."/>
            <person name="Kuo A."/>
            <person name="Mondo S."/>
            <person name="Pangilinan J."/>
            <person name="Riley R."/>
            <person name="Labutti K."/>
            <person name="Andreopoulos B."/>
            <person name="Lipzen A."/>
            <person name="Chen C."/>
            <person name="Yanf M."/>
            <person name="Daum C."/>
            <person name="Ng V."/>
            <person name="Clum A."/>
            <person name="Ohm R."/>
            <person name="Martin F."/>
            <person name="Silar P."/>
            <person name="Natvig D."/>
            <person name="Lalanne C."/>
            <person name="Gautier V."/>
            <person name="Ament-Velasquez S.L."/>
            <person name="Kruys A."/>
            <person name="Hutchinson M.I."/>
            <person name="Powell A.J."/>
            <person name="Barry K."/>
            <person name="Miller A.N."/>
            <person name="Grigoriev I.V."/>
            <person name="Debuchy R."/>
            <person name="Gladieux P."/>
            <person name="Thoren M.H."/>
            <person name="Johannesson H."/>
        </authorList>
    </citation>
    <scope>NUCLEOTIDE SEQUENCE</scope>
    <source>
        <strain evidence="2">CBS 757.83</strain>
    </source>
</reference>
<evidence type="ECO:0000256" key="1">
    <source>
        <dbReference type="SAM" id="MobiDB-lite"/>
    </source>
</evidence>
<organism evidence="2 3">
    <name type="scientific">Parathielavia hyrcaniae</name>
    <dbReference type="NCBI Taxonomy" id="113614"/>
    <lineage>
        <taxon>Eukaryota</taxon>
        <taxon>Fungi</taxon>
        <taxon>Dikarya</taxon>
        <taxon>Ascomycota</taxon>
        <taxon>Pezizomycotina</taxon>
        <taxon>Sordariomycetes</taxon>
        <taxon>Sordariomycetidae</taxon>
        <taxon>Sordariales</taxon>
        <taxon>Chaetomiaceae</taxon>
        <taxon>Parathielavia</taxon>
    </lineage>
</organism>
<dbReference type="EMBL" id="MU863632">
    <property type="protein sequence ID" value="KAK4102256.1"/>
    <property type="molecule type" value="Genomic_DNA"/>
</dbReference>
<proteinExistence type="predicted"/>
<sequence length="164" mass="17920">MGGENLAHCGAGLASFAMCFRWSRWQITFVGLRSHKQRDHVNTKSTTSTSLARLISRSKAKRGNGHPKRASRPDACPSADHPGNNRITIQEHVPVARCFKRSHLVDATGSAGACVGGMSQAGLGGATFREEPAKGHGLRCVWDARFPHRPLSLWYRDSQQTCGR</sequence>
<accession>A0AAN6Q779</accession>